<feature type="coiled-coil region" evidence="4">
    <location>
        <begin position="26"/>
        <end position="64"/>
    </location>
</feature>
<sequence length="200" mass="23373">MAVKFQYNKTSQQQMDKQLKIRERALPTLQNKEAALRIEVKRAKKRAEELGRELETKMADLDKISRLWGEFDPTILSIEDVVLDRKKIAGVQTPVLKDVVFKKEPFALFSKPVWFLDGINIIEALARIGIEKEVFVRKMELLDVARKKTTQKVNLYEKVQIPGYKEAIRKIKRFLEDEENLSKSAQKIVKNRQQEMEVES</sequence>
<keyword evidence="2" id="KW-0813">Transport</keyword>
<dbReference type="Gene3D" id="1.10.287.3240">
    <property type="match status" value="1"/>
</dbReference>
<dbReference type="Proteomes" id="UP001207408">
    <property type="component" value="Unassembled WGS sequence"/>
</dbReference>
<evidence type="ECO:0000313" key="6">
    <source>
        <dbReference type="Proteomes" id="UP001207408"/>
    </source>
</evidence>
<dbReference type="GO" id="GO:0046961">
    <property type="term" value="F:proton-transporting ATPase activity, rotational mechanism"/>
    <property type="evidence" value="ECO:0007669"/>
    <property type="project" value="InterPro"/>
</dbReference>
<gene>
    <name evidence="5" type="ORF">OM074_06735</name>
</gene>
<keyword evidence="3" id="KW-0406">Ion transport</keyword>
<proteinExistence type="inferred from homology"/>
<evidence type="ECO:0000256" key="2">
    <source>
        <dbReference type="ARBA" id="ARBA00022448"/>
    </source>
</evidence>
<evidence type="ECO:0000256" key="4">
    <source>
        <dbReference type="SAM" id="Coils"/>
    </source>
</evidence>
<dbReference type="Pfam" id="PF01813">
    <property type="entry name" value="ATP-synt_D"/>
    <property type="match status" value="1"/>
</dbReference>
<evidence type="ECO:0000256" key="1">
    <source>
        <dbReference type="ARBA" id="ARBA00005850"/>
    </source>
</evidence>
<dbReference type="NCBIfam" id="NF002565">
    <property type="entry name" value="PRK02195.1"/>
    <property type="match status" value="1"/>
</dbReference>
<organism evidence="5 6">
    <name type="scientific">Plebeiibacterium marinum</name>
    <dbReference type="NCBI Taxonomy" id="2992111"/>
    <lineage>
        <taxon>Bacteria</taxon>
        <taxon>Pseudomonadati</taxon>
        <taxon>Bacteroidota</taxon>
        <taxon>Bacteroidia</taxon>
        <taxon>Marinilabiliales</taxon>
        <taxon>Marinilabiliaceae</taxon>
        <taxon>Plebeiibacterium</taxon>
    </lineage>
</organism>
<keyword evidence="6" id="KW-1185">Reference proteome</keyword>
<comment type="caution">
    <text evidence="5">The sequence shown here is derived from an EMBL/GenBank/DDBJ whole genome shotgun (WGS) entry which is preliminary data.</text>
</comment>
<evidence type="ECO:0000256" key="3">
    <source>
        <dbReference type="ARBA" id="ARBA00023065"/>
    </source>
</evidence>
<name>A0AAE3MCJ3_9BACT</name>
<dbReference type="AlphaFoldDB" id="A0AAE3MCJ3"/>
<evidence type="ECO:0000313" key="5">
    <source>
        <dbReference type="EMBL" id="MCW3805316.1"/>
    </source>
</evidence>
<keyword evidence="4" id="KW-0175">Coiled coil</keyword>
<reference evidence="5" key="1">
    <citation type="submission" date="2022-10" db="EMBL/GenBank/DDBJ databases">
        <authorList>
            <person name="Yu W.X."/>
        </authorList>
    </citation>
    <scope>NUCLEOTIDE SEQUENCE</scope>
    <source>
        <strain evidence="5">D04</strain>
    </source>
</reference>
<dbReference type="EMBL" id="JAPDPI010000009">
    <property type="protein sequence ID" value="MCW3805316.1"/>
    <property type="molecule type" value="Genomic_DNA"/>
</dbReference>
<dbReference type="RefSeq" id="WP_301198684.1">
    <property type="nucleotide sequence ID" value="NZ_JAPDPI010000009.1"/>
</dbReference>
<dbReference type="InterPro" id="IPR002699">
    <property type="entry name" value="V_ATPase_D"/>
</dbReference>
<comment type="similarity">
    <text evidence="1">Belongs to the V-ATPase D subunit family.</text>
</comment>
<accession>A0AAE3MCJ3</accession>
<protein>
    <submittedName>
        <fullName evidence="5">V-type ATP synthase subunit D</fullName>
    </submittedName>
</protein>